<dbReference type="AlphaFoldDB" id="A0A412PDR3"/>
<dbReference type="PANTHER" id="PTHR30572:SF18">
    <property type="entry name" value="ABC-TYPE MACROLIDE FAMILY EXPORT SYSTEM PERMEASE COMPONENT 2"/>
    <property type="match status" value="1"/>
</dbReference>
<dbReference type="GO" id="GO:0005886">
    <property type="term" value="C:plasma membrane"/>
    <property type="evidence" value="ECO:0007669"/>
    <property type="project" value="UniProtKB-SubCell"/>
</dbReference>
<reference evidence="11 12" key="1">
    <citation type="submission" date="2018-08" db="EMBL/GenBank/DDBJ databases">
        <title>A genome reference for cultivated species of the human gut microbiota.</title>
        <authorList>
            <person name="Zou Y."/>
            <person name="Xue W."/>
            <person name="Luo G."/>
        </authorList>
    </citation>
    <scope>NUCLEOTIDE SEQUENCE [LARGE SCALE GENOMIC DNA]</scope>
    <source>
        <strain evidence="9 11">AF19-10AC</strain>
        <strain evidence="10 12">AF36-16BH</strain>
    </source>
</reference>
<organism evidence="10 12">
    <name type="scientific">Bacteroides intestinalis</name>
    <dbReference type="NCBI Taxonomy" id="329854"/>
    <lineage>
        <taxon>Bacteria</taxon>
        <taxon>Pseudomonadati</taxon>
        <taxon>Bacteroidota</taxon>
        <taxon>Bacteroidia</taxon>
        <taxon>Bacteroidales</taxon>
        <taxon>Bacteroidaceae</taxon>
        <taxon>Bacteroides</taxon>
    </lineage>
</organism>
<evidence type="ECO:0000313" key="12">
    <source>
        <dbReference type="Proteomes" id="UP000285013"/>
    </source>
</evidence>
<proteinExistence type="predicted"/>
<feature type="transmembrane region" description="Helical" evidence="6">
    <location>
        <begin position="21"/>
        <end position="42"/>
    </location>
</feature>
<feature type="domain" description="ABC3 transporter permease C-terminal" evidence="7">
    <location>
        <begin position="642"/>
        <end position="754"/>
    </location>
</feature>
<feature type="transmembrane region" description="Helical" evidence="6">
    <location>
        <begin position="634"/>
        <end position="659"/>
    </location>
</feature>
<evidence type="ECO:0000256" key="1">
    <source>
        <dbReference type="ARBA" id="ARBA00004651"/>
    </source>
</evidence>
<evidence type="ECO:0000256" key="5">
    <source>
        <dbReference type="ARBA" id="ARBA00023136"/>
    </source>
</evidence>
<dbReference type="EMBL" id="QRWT01000003">
    <property type="protein sequence ID" value="RGT55739.1"/>
    <property type="molecule type" value="Genomic_DNA"/>
</dbReference>
<dbReference type="GeneID" id="26159409"/>
<gene>
    <name evidence="9" type="ORF">DWX27_05290</name>
    <name evidence="10" type="ORF">DWZ95_02120</name>
</gene>
<dbReference type="RefSeq" id="WP_007662550.1">
    <property type="nucleotide sequence ID" value="NZ_CABMMK010000006.1"/>
</dbReference>
<feature type="domain" description="MacB-like periplasmic core" evidence="8">
    <location>
        <begin position="20"/>
        <end position="230"/>
    </location>
</feature>
<keyword evidence="5 6" id="KW-0472">Membrane</keyword>
<dbReference type="Pfam" id="PF02687">
    <property type="entry name" value="FtsX"/>
    <property type="match status" value="2"/>
</dbReference>
<dbReference type="EMBL" id="QRPE01000002">
    <property type="protein sequence ID" value="RHL95658.1"/>
    <property type="molecule type" value="Genomic_DNA"/>
</dbReference>
<dbReference type="Proteomes" id="UP000285013">
    <property type="component" value="Unassembled WGS sequence"/>
</dbReference>
<evidence type="ECO:0000256" key="2">
    <source>
        <dbReference type="ARBA" id="ARBA00022475"/>
    </source>
</evidence>
<evidence type="ECO:0008006" key="13">
    <source>
        <dbReference type="Google" id="ProtNLM"/>
    </source>
</evidence>
<evidence type="ECO:0000256" key="3">
    <source>
        <dbReference type="ARBA" id="ARBA00022692"/>
    </source>
</evidence>
<feature type="transmembrane region" description="Helical" evidence="6">
    <location>
        <begin position="680"/>
        <end position="703"/>
    </location>
</feature>
<evidence type="ECO:0000259" key="7">
    <source>
        <dbReference type="Pfam" id="PF02687"/>
    </source>
</evidence>
<feature type="transmembrane region" description="Helical" evidence="6">
    <location>
        <begin position="347"/>
        <end position="375"/>
    </location>
</feature>
<evidence type="ECO:0000313" key="9">
    <source>
        <dbReference type="EMBL" id="RGT55739.1"/>
    </source>
</evidence>
<sequence>MILHYLKISLRNLLKYKTHSLISAICLAVGIVCYALVCFFVQQQEKLADLPNCERRLRIEVSQSESPFFRSHEVKRMEEQTVNGLECVTIHSYGNSTEIEVIDDEQRNLPFLIRYKGINANYFAYNGRKLLYGNRLPEAPDEVVLSQQFVRKAYGNRNPIGSVIHLSNPKIISENPIQDFRVVNVVKDNDLRIREADCYFSYEILSNEALSVEGYLSPETDIETLNKNLQSVAWQRDEHTVHPCAYFTMRQDKAWEKAKLAILFVASLILISGLINFLKFIIQMFYNRQREVALRKCMGSEIKGLFLLLFAEVFWMMSIAFLLSLMLTEVAINIAETYIPMHDLPKFSLAAIYSVQFRIYVALLPICMLVIWFPIRRLRQVSIISQINNNRSRHIFRSVMMWFQLSISIFFVSGTLGVHLVLDEIWGHAYSPLTSQEEDDIIALNINSQRMWQHLNPILTDIQALPECVGMLPMMDHMKNGFFFMRTYKKADQSEARIFYTEGSPSYFKFLNIPMQGKEVDEDAEGCIYVSESFKQQLDKDSVQGMVELNGQSYRIIGTFKALYKESQKEGVIGSVFFPGNSFGNFYFKLAPGTSSDKGVRRITDICRKYVPDTLPLEIRTLADNKQTTQGSIYITQVAMTVLAVISVLLVVLSIYSAISMDTVSRQKEIAIRKINGATPWIIAGIFGKAYLVIFLLAFAIAYPLIRIMLLSIDDTPVQCIQGWGWGISIFFSIALLIFLTTAYKIYRIMHINPAEIIKNE</sequence>
<protein>
    <recommendedName>
        <fullName evidence="13">ABC transporter permease</fullName>
    </recommendedName>
</protein>
<evidence type="ECO:0000256" key="6">
    <source>
        <dbReference type="SAM" id="Phobius"/>
    </source>
</evidence>
<dbReference type="InterPro" id="IPR050250">
    <property type="entry name" value="Macrolide_Exporter_MacB"/>
</dbReference>
<feature type="domain" description="ABC3 transporter permease C-terminal" evidence="7">
    <location>
        <begin position="264"/>
        <end position="382"/>
    </location>
</feature>
<evidence type="ECO:0000313" key="11">
    <source>
        <dbReference type="Proteomes" id="UP000284772"/>
    </source>
</evidence>
<feature type="transmembrane region" description="Helical" evidence="6">
    <location>
        <begin position="395"/>
        <end position="422"/>
    </location>
</feature>
<keyword evidence="3 6" id="KW-0812">Transmembrane</keyword>
<evidence type="ECO:0000313" key="10">
    <source>
        <dbReference type="EMBL" id="RHL95658.1"/>
    </source>
</evidence>
<comment type="subcellular location">
    <subcellularLocation>
        <location evidence="1">Cell membrane</location>
        <topology evidence="1">Multi-pass membrane protein</topology>
    </subcellularLocation>
</comment>
<keyword evidence="2" id="KW-1003">Cell membrane</keyword>
<name>A0A412PDR3_9BACE</name>
<feature type="transmembrane region" description="Helical" evidence="6">
    <location>
        <begin position="302"/>
        <end position="327"/>
    </location>
</feature>
<dbReference type="GO" id="GO:0022857">
    <property type="term" value="F:transmembrane transporter activity"/>
    <property type="evidence" value="ECO:0007669"/>
    <property type="project" value="TreeGrafter"/>
</dbReference>
<dbReference type="InterPro" id="IPR003838">
    <property type="entry name" value="ABC3_permease_C"/>
</dbReference>
<dbReference type="InterPro" id="IPR025857">
    <property type="entry name" value="MacB_PCD"/>
</dbReference>
<dbReference type="Proteomes" id="UP000284772">
    <property type="component" value="Unassembled WGS sequence"/>
</dbReference>
<dbReference type="PANTHER" id="PTHR30572">
    <property type="entry name" value="MEMBRANE COMPONENT OF TRANSPORTER-RELATED"/>
    <property type="match status" value="1"/>
</dbReference>
<evidence type="ECO:0000256" key="4">
    <source>
        <dbReference type="ARBA" id="ARBA00022989"/>
    </source>
</evidence>
<keyword evidence="4 6" id="KW-1133">Transmembrane helix</keyword>
<feature type="transmembrane region" description="Helical" evidence="6">
    <location>
        <begin position="260"/>
        <end position="282"/>
    </location>
</feature>
<feature type="transmembrane region" description="Helical" evidence="6">
    <location>
        <begin position="723"/>
        <end position="744"/>
    </location>
</feature>
<accession>A0A412PDR3</accession>
<dbReference type="Pfam" id="PF12704">
    <property type="entry name" value="MacB_PCD"/>
    <property type="match status" value="1"/>
</dbReference>
<comment type="caution">
    <text evidence="10">The sequence shown here is derived from an EMBL/GenBank/DDBJ whole genome shotgun (WGS) entry which is preliminary data.</text>
</comment>
<evidence type="ECO:0000259" key="8">
    <source>
        <dbReference type="Pfam" id="PF12704"/>
    </source>
</evidence>